<evidence type="ECO:0000256" key="1">
    <source>
        <dbReference type="ARBA" id="ARBA00004725"/>
    </source>
</evidence>
<feature type="binding site" evidence="3">
    <location>
        <begin position="355"/>
        <end position="359"/>
    </location>
    <ligand>
        <name>substrate</name>
    </ligand>
</feature>
<dbReference type="InterPro" id="IPR033888">
    <property type="entry name" value="DHOD_1B"/>
</dbReference>
<evidence type="ECO:0000313" key="5">
    <source>
        <dbReference type="EMBL" id="PIR12690.1"/>
    </source>
</evidence>
<feature type="binding site" evidence="3">
    <location>
        <begin position="552"/>
        <end position="553"/>
    </location>
    <ligand>
        <name>FMN</name>
        <dbReference type="ChEBI" id="CHEBI:58210"/>
    </ligand>
</feature>
<feature type="binding site" evidence="3">
    <location>
        <position position="385"/>
    </location>
    <ligand>
        <name>FMN</name>
        <dbReference type="ChEBI" id="CHEBI:58210"/>
    </ligand>
</feature>
<dbReference type="Gene3D" id="2.10.240.10">
    <property type="entry name" value="Dihydroorotate dehydrogenase, electron transfer subunit"/>
    <property type="match status" value="1"/>
</dbReference>
<dbReference type="InterPro" id="IPR013785">
    <property type="entry name" value="Aldolase_TIM"/>
</dbReference>
<comment type="cofactor">
    <cofactor evidence="3">
        <name>FMN</name>
        <dbReference type="ChEBI" id="CHEBI:58210"/>
    </cofactor>
    <text evidence="3">Binds 1 FMN per subunit.</text>
</comment>
<dbReference type="EMBL" id="PCWW01000075">
    <property type="protein sequence ID" value="PIR12690.1"/>
    <property type="molecule type" value="Genomic_DNA"/>
</dbReference>
<comment type="subcellular location">
    <subcellularLocation>
        <location evidence="3">Cytoplasm</location>
    </subcellularLocation>
</comment>
<keyword evidence="3" id="KW-0285">Flavoprotein</keyword>
<name>A0A2M6K7W0_9BACT</name>
<feature type="binding site" evidence="3">
    <location>
        <position position="477"/>
    </location>
    <ligand>
        <name>FMN</name>
        <dbReference type="ChEBI" id="CHEBI:58210"/>
    </ligand>
</feature>
<protein>
    <recommendedName>
        <fullName evidence="3">Dihydroorotate dehydrogenase</fullName>
        <shortName evidence="3">DHOD</shortName>
        <shortName evidence="3">DHODase</shortName>
        <shortName evidence="3">DHOdehase</shortName>
        <ecNumber evidence="3">1.3.-.-</ecNumber>
    </recommendedName>
</protein>
<feature type="domain" description="FAD-binding FR-type" evidence="4">
    <location>
        <begin position="4"/>
        <end position="102"/>
    </location>
</feature>
<dbReference type="InterPro" id="IPR001295">
    <property type="entry name" value="Dihydroorotate_DH_CS"/>
</dbReference>
<feature type="binding site" evidence="3">
    <location>
        <begin position="478"/>
        <end position="479"/>
    </location>
    <ligand>
        <name>substrate</name>
    </ligand>
</feature>
<dbReference type="Pfam" id="PF10418">
    <property type="entry name" value="DHODB_Fe-S_bind"/>
    <property type="match status" value="1"/>
</dbReference>
<dbReference type="InterPro" id="IPR019480">
    <property type="entry name" value="Dihydroorotate_DH_Fe-S-bd"/>
</dbReference>
<organism evidence="5 6">
    <name type="scientific">Candidatus Falkowbacteria bacterium CG11_big_fil_rev_8_21_14_0_20_39_10</name>
    <dbReference type="NCBI Taxonomy" id="1974570"/>
    <lineage>
        <taxon>Bacteria</taxon>
        <taxon>Candidatus Falkowiibacteriota</taxon>
    </lineage>
</organism>
<accession>A0A2M6K7W0</accession>
<comment type="catalytic activity">
    <reaction evidence="3">
        <text>(S)-dihydroorotate + A = orotate + AH2</text>
        <dbReference type="Rhea" id="RHEA:18073"/>
        <dbReference type="ChEBI" id="CHEBI:13193"/>
        <dbReference type="ChEBI" id="CHEBI:17499"/>
        <dbReference type="ChEBI" id="CHEBI:30839"/>
        <dbReference type="ChEBI" id="CHEBI:30864"/>
    </reaction>
</comment>
<dbReference type="SUPFAM" id="SSF52343">
    <property type="entry name" value="Ferredoxin reductase-like, C-terminal NADP-linked domain"/>
    <property type="match status" value="1"/>
</dbReference>
<dbReference type="GO" id="GO:0004152">
    <property type="term" value="F:dihydroorotate dehydrogenase activity"/>
    <property type="evidence" value="ECO:0007669"/>
    <property type="project" value="UniProtKB-UniRule"/>
</dbReference>
<dbReference type="InterPro" id="IPR005720">
    <property type="entry name" value="Dihydroorotate_DH_cat"/>
</dbReference>
<evidence type="ECO:0000256" key="3">
    <source>
        <dbReference type="HAMAP-Rule" id="MF_00224"/>
    </source>
</evidence>
<dbReference type="InterPro" id="IPR039261">
    <property type="entry name" value="FNR_nucleotide-bd"/>
</dbReference>
<gene>
    <name evidence="3" type="primary">pyrD</name>
    <name evidence="5" type="ORF">COV49_04570</name>
</gene>
<feature type="binding site" evidence="3">
    <location>
        <position position="412"/>
    </location>
    <ligand>
        <name>FMN</name>
        <dbReference type="ChEBI" id="CHEBI:58210"/>
    </ligand>
</feature>
<dbReference type="PROSITE" id="PS00911">
    <property type="entry name" value="DHODEHASE_1"/>
    <property type="match status" value="1"/>
</dbReference>
<dbReference type="InterPro" id="IPR017927">
    <property type="entry name" value="FAD-bd_FR_type"/>
</dbReference>
<feature type="binding site" evidence="3">
    <location>
        <begin position="331"/>
        <end position="332"/>
    </location>
    <ligand>
        <name>FMN</name>
        <dbReference type="ChEBI" id="CHEBI:58210"/>
    </ligand>
</feature>
<feature type="binding site" evidence="3">
    <location>
        <position position="451"/>
    </location>
    <ligand>
        <name>FMN</name>
        <dbReference type="ChEBI" id="CHEBI:58210"/>
    </ligand>
</feature>
<feature type="binding site" evidence="3">
    <location>
        <position position="412"/>
    </location>
    <ligand>
        <name>substrate</name>
    </ligand>
</feature>
<keyword evidence="2 3" id="KW-0560">Oxidoreductase</keyword>
<keyword evidence="3" id="KW-0665">Pyrimidine biosynthesis</keyword>
<dbReference type="NCBIfam" id="NF005574">
    <property type="entry name" value="PRK07259.1"/>
    <property type="match status" value="1"/>
</dbReference>
<dbReference type="InterPro" id="IPR024920">
    <property type="entry name" value="Dihydroorotate_DH_1"/>
</dbReference>
<feature type="binding site" evidence="3">
    <location>
        <position position="331"/>
    </location>
    <ligand>
        <name>substrate</name>
    </ligand>
</feature>
<comment type="function">
    <text evidence="3">Catalyzes the conversion of dihydroorotate to orotate.</text>
</comment>
<evidence type="ECO:0000313" key="6">
    <source>
        <dbReference type="Proteomes" id="UP000230869"/>
    </source>
</evidence>
<dbReference type="PANTHER" id="PTHR43513">
    <property type="entry name" value="DIHYDROOROTATE DEHYDROGENASE B (NAD(+)), ELECTRON TRANSFER SUBUNIT"/>
    <property type="match status" value="1"/>
</dbReference>
<dbReference type="InterPro" id="IPR049622">
    <property type="entry name" value="Dihydroorotate_DH_I"/>
</dbReference>
<feature type="binding site" evidence="3">
    <location>
        <position position="307"/>
    </location>
    <ligand>
        <name>FMN</name>
        <dbReference type="ChEBI" id="CHEBI:58210"/>
    </ligand>
</feature>
<reference evidence="5 6" key="1">
    <citation type="submission" date="2017-09" db="EMBL/GenBank/DDBJ databases">
        <title>Depth-based differentiation of microbial function through sediment-hosted aquifers and enrichment of novel symbionts in the deep terrestrial subsurface.</title>
        <authorList>
            <person name="Probst A.J."/>
            <person name="Ladd B."/>
            <person name="Jarett J.K."/>
            <person name="Geller-Mcgrath D.E."/>
            <person name="Sieber C.M."/>
            <person name="Emerson J.B."/>
            <person name="Anantharaman K."/>
            <person name="Thomas B.C."/>
            <person name="Malmstrom R."/>
            <person name="Stieglmeier M."/>
            <person name="Klingl A."/>
            <person name="Woyke T."/>
            <person name="Ryan C.M."/>
            <person name="Banfield J.F."/>
        </authorList>
    </citation>
    <scope>NUCLEOTIDE SEQUENCE [LARGE SCALE GENOMIC DNA]</scope>
    <source>
        <strain evidence="5">CG11_big_fil_rev_8_21_14_0_20_39_10</strain>
    </source>
</reference>
<dbReference type="AlphaFoldDB" id="A0A2M6K7W0"/>
<dbReference type="Gene3D" id="3.20.20.70">
    <property type="entry name" value="Aldolase class I"/>
    <property type="match status" value="1"/>
</dbReference>
<dbReference type="InterPro" id="IPR050353">
    <property type="entry name" value="PyrK_electron_transfer"/>
</dbReference>
<dbReference type="InterPro" id="IPR037117">
    <property type="entry name" value="Dihydroorotate_DH_ele_sf"/>
</dbReference>
<dbReference type="Pfam" id="PF01180">
    <property type="entry name" value="DHO_dh"/>
    <property type="match status" value="1"/>
</dbReference>
<dbReference type="PANTHER" id="PTHR43513:SF3">
    <property type="entry name" value="DIHYDROOROTATE DEHYDROGENASE B (NAD(+)), ELECTRON TRANSFER SUBUNIT-RELATED"/>
    <property type="match status" value="1"/>
</dbReference>
<dbReference type="GO" id="GO:0006207">
    <property type="term" value="P:'de novo' pyrimidine nucleobase biosynthetic process"/>
    <property type="evidence" value="ECO:0007669"/>
    <property type="project" value="InterPro"/>
</dbReference>
<keyword evidence="3" id="KW-0963">Cytoplasm</keyword>
<dbReference type="SUPFAM" id="SSF51395">
    <property type="entry name" value="FMN-linked oxidoreductases"/>
    <property type="match status" value="1"/>
</dbReference>
<feature type="binding site" evidence="3">
    <location>
        <position position="503"/>
    </location>
    <ligand>
        <name>FMN</name>
        <dbReference type="ChEBI" id="CHEBI:58210"/>
    </ligand>
</feature>
<comment type="similarity">
    <text evidence="3">Belongs to the dihydroorotate dehydrogenase family. Type 1 subfamily.</text>
</comment>
<dbReference type="EC" id="1.3.-.-" evidence="3"/>
<dbReference type="SUPFAM" id="SSF63380">
    <property type="entry name" value="Riboflavin synthase domain-like"/>
    <property type="match status" value="1"/>
</dbReference>
<dbReference type="UniPathway" id="UPA00070"/>
<feature type="binding site" evidence="3">
    <location>
        <begin position="530"/>
        <end position="531"/>
    </location>
    <ligand>
        <name>FMN</name>
        <dbReference type="ChEBI" id="CHEBI:58210"/>
    </ligand>
</feature>
<keyword evidence="3" id="KW-0288">FMN</keyword>
<dbReference type="Gene3D" id="3.40.50.80">
    <property type="entry name" value="Nucleotide-binding domain of ferredoxin-NADP reductase (FNR) module"/>
    <property type="match status" value="1"/>
</dbReference>
<proteinExistence type="inferred from homology"/>
<evidence type="ECO:0000256" key="2">
    <source>
        <dbReference type="ARBA" id="ARBA00023002"/>
    </source>
</evidence>
<dbReference type="CDD" id="cd04740">
    <property type="entry name" value="DHOD_1B_like"/>
    <property type="match status" value="1"/>
</dbReference>
<dbReference type="PROSITE" id="PS51384">
    <property type="entry name" value="FAD_FR"/>
    <property type="match status" value="1"/>
</dbReference>
<dbReference type="Proteomes" id="UP000230869">
    <property type="component" value="Unassembled WGS sequence"/>
</dbReference>
<dbReference type="NCBIfam" id="TIGR01037">
    <property type="entry name" value="pyrD_sub1_fam"/>
    <property type="match status" value="1"/>
</dbReference>
<sequence length="591" mass="63294">MKTESFRKGIVKLCYEPKPKSGIFLLEIDLGKRTKVVPGQFISLKPLNPASVMPRPFSVYKNEGSAVSVLFQVVGPNTSLYSKLKKGDSINVIGPMGRPISINKKAKRYILVGGGIGTAALLLLSKRLKELKIPATALLGFKNLSQMVTNGEFAVNDCQVKVITEKAGLNIAMFKENGLVTDLLEEELREDKGKSVVVACGPNPMLKAVHEMCLKYGNECQVMLEEVMACSSGSCKGCAIFLDEKTVKHVCSDGPAFNSSLLDWSRLIQPPVISLSSQRPRTSNPMETILVGNGKKLVLNYPFLPASGTLGIDALERNPSIAEKMGALVTKGVTKLSRAGNQKPRVCETPSGMLNSIGLENVGIKIFTKEELPRWLQFGLPVIVNVSGSTLEEYVDNSMILVDAGVTILEINISCPNVKEGGMAFGAYPETAYKVIGKVCQAVPQAFIIVKLTPNVTDIVPVTKAVRDAGADAVSLINTLSGMAIDVETRRPRLGNILGGLSGPAIRPVAVKMVWQVVKANLGIPTIGIGGIDSYGASLEFIIAGAQAVGVGTSSFAKRNIVSEIHDGIIDYMKRKGINRIQDLVGSLVTN</sequence>
<feature type="active site" description="Nucleophile" evidence="3">
    <location>
        <position position="415"/>
    </location>
</feature>
<comment type="caution">
    <text evidence="5">The sequence shown here is derived from an EMBL/GenBank/DDBJ whole genome shotgun (WGS) entry which is preliminary data.</text>
</comment>
<dbReference type="InterPro" id="IPR017938">
    <property type="entry name" value="Riboflavin_synthase-like_b-brl"/>
</dbReference>
<dbReference type="HAMAP" id="MF_00224">
    <property type="entry name" value="DHO_dh_type1"/>
    <property type="match status" value="1"/>
</dbReference>
<evidence type="ECO:0000259" key="4">
    <source>
        <dbReference type="PROSITE" id="PS51384"/>
    </source>
</evidence>
<dbReference type="GO" id="GO:0044205">
    <property type="term" value="P:'de novo' UMP biosynthetic process"/>
    <property type="evidence" value="ECO:0007669"/>
    <property type="project" value="UniProtKB-UniRule"/>
</dbReference>
<dbReference type="GO" id="GO:0005737">
    <property type="term" value="C:cytoplasm"/>
    <property type="evidence" value="ECO:0007669"/>
    <property type="project" value="UniProtKB-SubCell"/>
</dbReference>
<comment type="pathway">
    <text evidence="1 3">Pyrimidine metabolism; UMP biosynthesis via de novo pathway.</text>
</comment>
<dbReference type="Gene3D" id="2.40.30.10">
    <property type="entry name" value="Translation factors"/>
    <property type="match status" value="1"/>
</dbReference>